<reference evidence="6 7" key="1">
    <citation type="journal article" date="2023" name="Microbiol. Resour. Announc.">
        <title>Complete Genome Sequence of the First Colistin-Resistant Raoultella electrica Strain.</title>
        <authorList>
            <person name="Aldeia C."/>
            <person name="Campos-Madueno E.I."/>
            <person name="Sendi P."/>
            <person name="Endimiani A."/>
        </authorList>
    </citation>
    <scope>NUCLEOTIDE SEQUENCE [LARGE SCALE GENOMIC DNA]</scope>
    <source>
        <strain evidence="6 7">S2-IND-01-C</strain>
    </source>
</reference>
<dbReference type="Pfam" id="PF03466">
    <property type="entry name" value="LysR_substrate"/>
    <property type="match status" value="1"/>
</dbReference>
<dbReference type="SUPFAM" id="SSF46785">
    <property type="entry name" value="Winged helix' DNA-binding domain"/>
    <property type="match status" value="1"/>
</dbReference>
<evidence type="ECO:0000256" key="1">
    <source>
        <dbReference type="ARBA" id="ARBA00009437"/>
    </source>
</evidence>
<dbReference type="GO" id="GO:0005829">
    <property type="term" value="C:cytosol"/>
    <property type="evidence" value="ECO:0007669"/>
    <property type="project" value="TreeGrafter"/>
</dbReference>
<keyword evidence="3" id="KW-0238">DNA-binding</keyword>
<evidence type="ECO:0000256" key="3">
    <source>
        <dbReference type="ARBA" id="ARBA00023125"/>
    </source>
</evidence>
<dbReference type="InterPro" id="IPR036390">
    <property type="entry name" value="WH_DNA-bd_sf"/>
</dbReference>
<dbReference type="SUPFAM" id="SSF53850">
    <property type="entry name" value="Periplasmic binding protein-like II"/>
    <property type="match status" value="1"/>
</dbReference>
<dbReference type="InterPro" id="IPR005119">
    <property type="entry name" value="LysR_subst-bd"/>
</dbReference>
<evidence type="ECO:0000256" key="4">
    <source>
        <dbReference type="ARBA" id="ARBA00023163"/>
    </source>
</evidence>
<dbReference type="PROSITE" id="PS50931">
    <property type="entry name" value="HTH_LYSR"/>
    <property type="match status" value="1"/>
</dbReference>
<evidence type="ECO:0000313" key="6">
    <source>
        <dbReference type="EMBL" id="WBW59655.1"/>
    </source>
</evidence>
<dbReference type="GO" id="GO:0003677">
    <property type="term" value="F:DNA binding"/>
    <property type="evidence" value="ECO:0007669"/>
    <property type="project" value="UniProtKB-KW"/>
</dbReference>
<dbReference type="AlphaFoldDB" id="A0AAJ5QSG7"/>
<keyword evidence="7" id="KW-1185">Reference proteome</keyword>
<sequence>MSPFSRFALYFAEVARSGSLRRAAEKLHISASAINRQILQAEEELGTPLFERLPEGLRMTTAGELLYDNLLRWQKEFRLTRQKFDELQGLKRGTVSVGMVQALAEGSFAAALADIISTWDWLELVLQVADSHTVSEKVRQADLDFGLILDPEGQAGLSVLAFVELEMGIVMRPDNPLANAPALSLGELSQQRHIVPGAPLMIHERVGMLYRHYDFSPANSIRCNDIRLIKSLALKGSGVTVLSLLDVLDEVKSGQLAFIPLRNKLLRPLTLALCTAPSRQLSRPAQMAIQKLTAVMEEMQTVGGA</sequence>
<accession>A0AAJ5QSG7</accession>
<dbReference type="InterPro" id="IPR000847">
    <property type="entry name" value="LysR_HTH_N"/>
</dbReference>
<name>A0AAJ5QSG7_9ENTR</name>
<organism evidence="6 7">
    <name type="scientific">Klebsiella electrica</name>
    <dbReference type="NCBI Taxonomy" id="1259973"/>
    <lineage>
        <taxon>Bacteria</taxon>
        <taxon>Pseudomonadati</taxon>
        <taxon>Pseudomonadota</taxon>
        <taxon>Gammaproteobacteria</taxon>
        <taxon>Enterobacterales</taxon>
        <taxon>Enterobacteriaceae</taxon>
        <taxon>Klebsiella/Raoultella group</taxon>
        <taxon>Klebsiella</taxon>
    </lineage>
</organism>
<evidence type="ECO:0000256" key="2">
    <source>
        <dbReference type="ARBA" id="ARBA00023015"/>
    </source>
</evidence>
<dbReference type="GO" id="GO:0003700">
    <property type="term" value="F:DNA-binding transcription factor activity"/>
    <property type="evidence" value="ECO:0007669"/>
    <property type="project" value="InterPro"/>
</dbReference>
<dbReference type="EMBL" id="CP112887">
    <property type="protein sequence ID" value="WBW59655.1"/>
    <property type="molecule type" value="Genomic_DNA"/>
</dbReference>
<feature type="domain" description="HTH lysR-type" evidence="5">
    <location>
        <begin position="10"/>
        <end position="60"/>
    </location>
</feature>
<keyword evidence="4" id="KW-0804">Transcription</keyword>
<dbReference type="CDD" id="cd05466">
    <property type="entry name" value="PBP2_LTTR_substrate"/>
    <property type="match status" value="1"/>
</dbReference>
<dbReference type="PANTHER" id="PTHR30419:SF8">
    <property type="entry name" value="NITROGEN ASSIMILATION TRANSCRIPTIONAL ACTIVATOR-RELATED"/>
    <property type="match status" value="1"/>
</dbReference>
<evidence type="ECO:0000259" key="5">
    <source>
        <dbReference type="PROSITE" id="PS50931"/>
    </source>
</evidence>
<dbReference type="RefSeq" id="WP_131048400.1">
    <property type="nucleotide sequence ID" value="NZ_CP112887.1"/>
</dbReference>
<dbReference type="PANTHER" id="PTHR30419">
    <property type="entry name" value="HTH-TYPE TRANSCRIPTIONAL REGULATOR YBHD"/>
    <property type="match status" value="1"/>
</dbReference>
<dbReference type="Gene3D" id="3.40.190.290">
    <property type="match status" value="1"/>
</dbReference>
<protein>
    <submittedName>
        <fullName evidence="6">LysR family hpxDE operon transcriptional regulator HpxR</fullName>
    </submittedName>
</protein>
<keyword evidence="2" id="KW-0805">Transcription regulation</keyword>
<dbReference type="InterPro" id="IPR050950">
    <property type="entry name" value="HTH-type_LysR_regulators"/>
</dbReference>
<gene>
    <name evidence="6" type="primary">hpxR</name>
    <name evidence="6" type="ORF">OR613_16630</name>
</gene>
<proteinExistence type="inferred from homology"/>
<evidence type="ECO:0000313" key="7">
    <source>
        <dbReference type="Proteomes" id="UP001210130"/>
    </source>
</evidence>
<dbReference type="InterPro" id="IPR036388">
    <property type="entry name" value="WH-like_DNA-bd_sf"/>
</dbReference>
<dbReference type="Gene3D" id="1.10.10.10">
    <property type="entry name" value="Winged helix-like DNA-binding domain superfamily/Winged helix DNA-binding domain"/>
    <property type="match status" value="1"/>
</dbReference>
<dbReference type="Proteomes" id="UP001210130">
    <property type="component" value="Chromosome"/>
</dbReference>
<dbReference type="Pfam" id="PF00126">
    <property type="entry name" value="HTH_1"/>
    <property type="match status" value="1"/>
</dbReference>
<comment type="similarity">
    <text evidence="1">Belongs to the LysR transcriptional regulatory family.</text>
</comment>